<organism evidence="3 4">
    <name type="scientific">Ogataea polymorpha</name>
    <dbReference type="NCBI Taxonomy" id="460523"/>
    <lineage>
        <taxon>Eukaryota</taxon>
        <taxon>Fungi</taxon>
        <taxon>Dikarya</taxon>
        <taxon>Ascomycota</taxon>
        <taxon>Saccharomycotina</taxon>
        <taxon>Pichiomycetes</taxon>
        <taxon>Pichiales</taxon>
        <taxon>Pichiaceae</taxon>
        <taxon>Ogataea</taxon>
    </lineage>
</organism>
<dbReference type="AlphaFoldDB" id="A0A9P8SZJ9"/>
<evidence type="ECO:0000313" key="3">
    <source>
        <dbReference type="EMBL" id="KAH3660813.1"/>
    </source>
</evidence>
<dbReference type="InterPro" id="IPR036885">
    <property type="entry name" value="SWIB_MDM2_dom_sf"/>
</dbReference>
<keyword evidence="4" id="KW-1185">Reference proteome</keyword>
<evidence type="ECO:0000256" key="1">
    <source>
        <dbReference type="SAM" id="MobiDB-lite"/>
    </source>
</evidence>
<feature type="compositionally biased region" description="Low complexity" evidence="1">
    <location>
        <begin position="35"/>
        <end position="51"/>
    </location>
</feature>
<name>A0A9P8SZJ9_9ASCO</name>
<dbReference type="PANTHER" id="PTHR13844">
    <property type="entry name" value="SWI/SNF-RELATED MATRIX-ASSOCIATED ACTIN-DEPENDENT REGULATOR OF CHROMATIN SUBFAMILY D"/>
    <property type="match status" value="1"/>
</dbReference>
<dbReference type="Gene3D" id="1.10.245.10">
    <property type="entry name" value="SWIB/MDM2 domain"/>
    <property type="match status" value="1"/>
</dbReference>
<evidence type="ECO:0000313" key="4">
    <source>
        <dbReference type="Proteomes" id="UP000788993"/>
    </source>
</evidence>
<protein>
    <recommendedName>
        <fullName evidence="2">DM2 domain-containing protein</fullName>
    </recommendedName>
</protein>
<reference evidence="3" key="2">
    <citation type="submission" date="2021-01" db="EMBL/GenBank/DDBJ databases">
        <authorList>
            <person name="Schikora-Tamarit M.A."/>
        </authorList>
    </citation>
    <scope>NUCLEOTIDE SEQUENCE</scope>
    <source>
        <strain evidence="3">NCAIM Y.01608</strain>
    </source>
</reference>
<proteinExistence type="predicted"/>
<dbReference type="Proteomes" id="UP000788993">
    <property type="component" value="Unassembled WGS sequence"/>
</dbReference>
<feature type="region of interest" description="Disordered" evidence="1">
    <location>
        <begin position="1"/>
        <end position="52"/>
    </location>
</feature>
<evidence type="ECO:0000259" key="2">
    <source>
        <dbReference type="Pfam" id="PF02201"/>
    </source>
</evidence>
<dbReference type="SUPFAM" id="SSF47592">
    <property type="entry name" value="SWIB/MDM2 domain"/>
    <property type="match status" value="1"/>
</dbReference>
<feature type="domain" description="DM2" evidence="2">
    <location>
        <begin position="268"/>
        <end position="348"/>
    </location>
</feature>
<dbReference type="Pfam" id="PF02201">
    <property type="entry name" value="SWIB"/>
    <property type="match status" value="1"/>
</dbReference>
<accession>A0A9P8SZJ9</accession>
<comment type="caution">
    <text evidence="3">The sequence shown here is derived from an EMBL/GenBank/DDBJ whole genome shotgun (WGS) entry which is preliminary data.</text>
</comment>
<dbReference type="EMBL" id="JAEUBD010001468">
    <property type="protein sequence ID" value="KAH3660813.1"/>
    <property type="molecule type" value="Genomic_DNA"/>
</dbReference>
<sequence>MSASRLQREKQRKLAKQAAIAHGQGHVQHSIMGNQGPKPQGSGSQGAQLSSNIKPTDIVISKSIASMFPDKAEMYNKLRTKERELDLMINKKIIDLQEYQQSVANGFVEDSNDYQILRIFIYNTSENQPWQVKDQEVESLPPPSWTLRIEGRLLNDPEPSDSPKRRKFSSFLSGISVELKAKDGNDEDLTIGSINGGPDSRVIEWHDNFGANELERMKHQFDGLDIKRSGSSIPQSEYQENESQDPLEKEIVCDIVIQPKMYPIKLQVVKDALVELVGSNEISQSDCIHKIFNYIKMNNLFEVRTIQDKQSTNQQPQQVVTVKTDDLLYRIFGINSLTLTQIMEVVSTKLLKPIEPIKVQYSINTLKETTLGDLVIDLKVNSRFVDPSYKPGSLQLAEISEMINQSVLNKQLMSDLSKVNESLKLNFQLLNYSKLKYDFYKKLSDNPVDFLQEVLDKNTEFLKILSSDSFTFGTDGILDEELVRKSEFYTDDFLAEHINVLFNSGRI</sequence>
<reference evidence="3" key="1">
    <citation type="journal article" date="2021" name="Open Biol.">
        <title>Shared evolutionary footprints suggest mitochondrial oxidative damage underlies multiple complex I losses in fungi.</title>
        <authorList>
            <person name="Schikora-Tamarit M.A."/>
            <person name="Marcet-Houben M."/>
            <person name="Nosek J."/>
            <person name="Gabaldon T."/>
        </authorList>
    </citation>
    <scope>NUCLEOTIDE SEQUENCE</scope>
    <source>
        <strain evidence="3">NCAIM Y.01608</strain>
    </source>
</reference>
<dbReference type="InterPro" id="IPR003121">
    <property type="entry name" value="SWIB_MDM2_domain"/>
</dbReference>
<gene>
    <name evidence="3" type="ORF">OGATHE_005145</name>
</gene>